<keyword evidence="3" id="KW-0963">Cytoplasm</keyword>
<evidence type="ECO:0000256" key="6">
    <source>
        <dbReference type="SAM" id="MobiDB-lite"/>
    </source>
</evidence>
<evidence type="ECO:0000256" key="1">
    <source>
        <dbReference type="ARBA" id="ARBA00004123"/>
    </source>
</evidence>
<feature type="region of interest" description="Disordered" evidence="6">
    <location>
        <begin position="53"/>
        <end position="77"/>
    </location>
</feature>
<comment type="subcellular location">
    <subcellularLocation>
        <location evidence="2">Cytoplasm</location>
    </subcellularLocation>
    <subcellularLocation>
        <location evidence="1">Nucleus</location>
    </subcellularLocation>
</comment>
<evidence type="ECO:0000256" key="4">
    <source>
        <dbReference type="ARBA" id="ARBA00022737"/>
    </source>
</evidence>
<organism evidence="7 8">
    <name type="scientific">Diaporthe eres</name>
    <name type="common">Phomopsis oblonga</name>
    <dbReference type="NCBI Taxonomy" id="83184"/>
    <lineage>
        <taxon>Eukaryota</taxon>
        <taxon>Fungi</taxon>
        <taxon>Dikarya</taxon>
        <taxon>Ascomycota</taxon>
        <taxon>Pezizomycotina</taxon>
        <taxon>Sordariomycetes</taxon>
        <taxon>Sordariomycetidae</taxon>
        <taxon>Diaporthales</taxon>
        <taxon>Diaporthaceae</taxon>
        <taxon>Diaporthe</taxon>
        <taxon>Diaporthe eres species complex</taxon>
    </lineage>
</organism>
<accession>A0ABR1PLQ9</accession>
<evidence type="ECO:0000313" key="8">
    <source>
        <dbReference type="Proteomes" id="UP001430848"/>
    </source>
</evidence>
<comment type="caution">
    <text evidence="7">The sequence shown here is derived from an EMBL/GenBank/DDBJ whole genome shotgun (WGS) entry which is preliminary data.</text>
</comment>
<dbReference type="InterPro" id="IPR011989">
    <property type="entry name" value="ARM-like"/>
</dbReference>
<evidence type="ECO:0008006" key="9">
    <source>
        <dbReference type="Google" id="ProtNLM"/>
    </source>
</evidence>
<reference evidence="7 8" key="1">
    <citation type="submission" date="2024-02" db="EMBL/GenBank/DDBJ databases">
        <title>De novo assembly and annotation of 12 fungi associated with fruit tree decline syndrome in Ontario, Canada.</title>
        <authorList>
            <person name="Sulman M."/>
            <person name="Ellouze W."/>
            <person name="Ilyukhin E."/>
        </authorList>
    </citation>
    <scope>NUCLEOTIDE SEQUENCE [LARGE SCALE GENOMIC DNA]</scope>
    <source>
        <strain evidence="7 8">M169</strain>
    </source>
</reference>
<keyword evidence="4" id="KW-0677">Repeat</keyword>
<name>A0ABR1PLQ9_DIAER</name>
<proteinExistence type="predicted"/>
<feature type="region of interest" description="Disordered" evidence="6">
    <location>
        <begin position="517"/>
        <end position="540"/>
    </location>
</feature>
<evidence type="ECO:0000256" key="3">
    <source>
        <dbReference type="ARBA" id="ARBA00022490"/>
    </source>
</evidence>
<dbReference type="InterPro" id="IPR016024">
    <property type="entry name" value="ARM-type_fold"/>
</dbReference>
<feature type="compositionally biased region" description="Polar residues" evidence="6">
    <location>
        <begin position="53"/>
        <end position="63"/>
    </location>
</feature>
<evidence type="ECO:0000256" key="5">
    <source>
        <dbReference type="ARBA" id="ARBA00023242"/>
    </source>
</evidence>
<dbReference type="EMBL" id="JAKNSF020000003">
    <property type="protein sequence ID" value="KAK7740042.1"/>
    <property type="molecule type" value="Genomic_DNA"/>
</dbReference>
<protein>
    <recommendedName>
        <fullName evidence="9">Armadillo repeat-containing protein 8</fullName>
    </recommendedName>
</protein>
<dbReference type="PANTHER" id="PTHR15651">
    <property type="entry name" value="ARMADILLO REPEAT-CONTAINING PROTEIN 8"/>
    <property type="match status" value="1"/>
</dbReference>
<evidence type="ECO:0000256" key="2">
    <source>
        <dbReference type="ARBA" id="ARBA00004496"/>
    </source>
</evidence>
<dbReference type="Gene3D" id="1.25.10.10">
    <property type="entry name" value="Leucine-rich Repeat Variant"/>
    <property type="match status" value="3"/>
</dbReference>
<sequence length="1026" mass="111211">MARLHITALLSPDQEEQLSALRTLKNEIVGHDQKKEKWVENGIIEPVVTILESSRSSPSTNGKDSSRGRIPPSRPLTGEESVRLQALQILASLANGGFAFLAPILAAGALSAILSNIPPVDNPPRVVIAALRAAVNIAEASTLAPPTSATDIADLAGVAFVPSLLDAFCDILTNPATNQTVQTQKNLAARLLGLLCREERSRVDLTNHGILEALATNLAAVVVARGFVVPGAETVARSEGVLDLIPGPAAPSTDVTAILEALSAIVGDSRWRASVLVYAPAVVAVFPHPGSPRRSKGMKACVNSFEVAGLSNIASKDLGAMDCFLPVVPEYQAKGTGVSSFPPLGSPPSRDYLASSKAPSIKWIASSLNWDTAQADAAGTNAEGVVEETESPLIPWLIYTVRSAQGMERIMAASVLTLLHRAGLSNKSREAYMGHLIVPILLQTLEDIGITCGAASEATFVDSKTAGNWSIVERSLSILARLIIDSEFLQKCAFDCDGVKIVSAYLKSAYEPLTSKSSKAWSPNAGHESTGEREIGLPTSRLGPAGQLPLQVHRTRVRENALKAVAGLAASKEEYRKALVEQDLVPYVVESLSPNPSNPKNKERPKSPKRLSVEGGGYDAAYGVNPITVIVAACHALRMLARSVSILRTTLEDNAVATPAFRLLRHPDIDIQIAASALMCNLVTDVAPMREYLNSIGVMRILCEQTRSQNPALRLNALWALKHWINGVGMDAKKECVEELSPGWLVHLICDDTEDDALYERTTKSKKQAANDMDEDVEMAQAGEESSTSGSALPDTSTLPTSDEQGRTTRLRQAERKIADLRETELSLTRKVRDDDLAVQEQGLNFVRNLIGPATSATDSARDHADMIDYLFTILGQDRFFDILHAKLQLKYLHPFGRQYSTSREPRVLYPQARIVSAVVYILVHMAASVPRHRQVLISQTNLLSDLGRQFHSKDKDVRVALCHLMTNLTWRDDPDDEDSSRQRAGELKKLGLLTKLETLESDDGELDVRERAKAAIWQISQPRGF</sequence>
<feature type="compositionally biased region" description="Polar residues" evidence="6">
    <location>
        <begin position="784"/>
        <end position="803"/>
    </location>
</feature>
<feature type="region of interest" description="Disordered" evidence="6">
    <location>
        <begin position="590"/>
        <end position="612"/>
    </location>
</feature>
<gene>
    <name evidence="7" type="ORF">SLS63_001242</name>
</gene>
<dbReference type="Proteomes" id="UP001430848">
    <property type="component" value="Unassembled WGS sequence"/>
</dbReference>
<dbReference type="InterPro" id="IPR038739">
    <property type="entry name" value="ARMC8/Vid28"/>
</dbReference>
<keyword evidence="5" id="KW-0539">Nucleus</keyword>
<dbReference type="SUPFAM" id="SSF48371">
    <property type="entry name" value="ARM repeat"/>
    <property type="match status" value="2"/>
</dbReference>
<keyword evidence="8" id="KW-1185">Reference proteome</keyword>
<evidence type="ECO:0000313" key="7">
    <source>
        <dbReference type="EMBL" id="KAK7740042.1"/>
    </source>
</evidence>
<feature type="region of interest" description="Disordered" evidence="6">
    <location>
        <begin position="778"/>
        <end position="810"/>
    </location>
</feature>
<dbReference type="PANTHER" id="PTHR15651:SF7">
    <property type="entry name" value="ARMADILLO REPEAT-CONTAINING PROTEIN 8"/>
    <property type="match status" value="1"/>
</dbReference>